<comment type="function">
    <text evidence="10">Binds specifically to the 3'-terminal U-tract of U6 snRNA.</text>
</comment>
<dbReference type="InterPro" id="IPR010920">
    <property type="entry name" value="LSM_dom_sf"/>
</dbReference>
<dbReference type="InterPro" id="IPR040002">
    <property type="entry name" value="Sm-like_LSM3"/>
</dbReference>
<evidence type="ECO:0000256" key="9">
    <source>
        <dbReference type="ARBA" id="ARBA00067758"/>
    </source>
</evidence>
<keyword evidence="3 10" id="KW-0507">mRNA processing</keyword>
<keyword evidence="8 10" id="KW-0687">Ribonucleoprotein</keyword>
<evidence type="ECO:0000256" key="10">
    <source>
        <dbReference type="RuleBase" id="RU365046"/>
    </source>
</evidence>
<accession>A0A023GEG6</accession>
<dbReference type="AlphaFoldDB" id="A0A023GEG6"/>
<gene>
    <name evidence="10" type="primary">LSM3</name>
</gene>
<dbReference type="EMBL" id="GBBM01003174">
    <property type="protein sequence ID" value="JAC32244.1"/>
    <property type="molecule type" value="mRNA"/>
</dbReference>
<dbReference type="GO" id="GO:0120115">
    <property type="term" value="C:Lsm2-8 complex"/>
    <property type="evidence" value="ECO:0007669"/>
    <property type="project" value="UniProtKB-ARBA"/>
</dbReference>
<comment type="similarity">
    <text evidence="2 10">Belongs to the snRNP Sm proteins family.</text>
</comment>
<evidence type="ECO:0000256" key="7">
    <source>
        <dbReference type="ARBA" id="ARBA00023242"/>
    </source>
</evidence>
<dbReference type="FunFam" id="2.30.30.100:FF:000007">
    <property type="entry name" value="U6 snRNA-associated Sm-like protein LSm3"/>
    <property type="match status" value="1"/>
</dbReference>
<reference evidence="12" key="1">
    <citation type="submission" date="2014-03" db="EMBL/GenBank/DDBJ databases">
        <title>The sialotranscriptome of Amblyomma triste, Amblyomma parvum and Amblyomma cajennense ticks, uncovered by 454-based RNA-seq.</title>
        <authorList>
            <person name="Garcia G.R."/>
            <person name="Gardinassi L.G."/>
            <person name="Ribeiro J.M."/>
            <person name="Anatriello E."/>
            <person name="Ferreira B.R."/>
            <person name="Moreira H.N."/>
            <person name="Mafra C."/>
            <person name="Olegario M.M."/>
            <person name="Szabo P.J."/>
            <person name="Miranda-Santos I.K."/>
            <person name="Maruyama S.R."/>
        </authorList>
    </citation>
    <scope>NUCLEOTIDE SEQUENCE</scope>
    <source>
        <strain evidence="12">Mato Grasso do Sul</strain>
        <tissue evidence="12">Salivary glands</tissue>
    </source>
</reference>
<name>A0A023GEG6_AMBTT</name>
<dbReference type="GO" id="GO:0003723">
    <property type="term" value="F:RNA binding"/>
    <property type="evidence" value="ECO:0007669"/>
    <property type="project" value="UniProtKB-UniRule"/>
</dbReference>
<sequence length="102" mass="11734">MADEAEQAPTTAVEEPLDLIRLSLDEKIYVKMRNERELRGRLHAYDQHLNMILGDVEETVTSVEIDEETYEEVYKSTRRSIPMLFVRGDGVILVSPPVRTTN</sequence>
<dbReference type="PROSITE" id="PS52002">
    <property type="entry name" value="SM"/>
    <property type="match status" value="1"/>
</dbReference>
<dbReference type="GO" id="GO:0005681">
    <property type="term" value="C:spliceosomal complex"/>
    <property type="evidence" value="ECO:0007669"/>
    <property type="project" value="UniProtKB-KW"/>
</dbReference>
<organism evidence="12">
    <name type="scientific">Amblyomma triste</name>
    <name type="common">Neotropical tick</name>
    <dbReference type="NCBI Taxonomy" id="251400"/>
    <lineage>
        <taxon>Eukaryota</taxon>
        <taxon>Metazoa</taxon>
        <taxon>Ecdysozoa</taxon>
        <taxon>Arthropoda</taxon>
        <taxon>Chelicerata</taxon>
        <taxon>Arachnida</taxon>
        <taxon>Acari</taxon>
        <taxon>Parasitiformes</taxon>
        <taxon>Ixodida</taxon>
        <taxon>Ixodoidea</taxon>
        <taxon>Ixodidae</taxon>
        <taxon>Amblyomminae</taxon>
        <taxon>Amblyomma</taxon>
    </lineage>
</organism>
<dbReference type="InterPro" id="IPR001163">
    <property type="entry name" value="Sm_dom_euk/arc"/>
</dbReference>
<evidence type="ECO:0000313" key="12">
    <source>
        <dbReference type="EMBL" id="JAC32244.1"/>
    </source>
</evidence>
<evidence type="ECO:0000256" key="5">
    <source>
        <dbReference type="ARBA" id="ARBA00022884"/>
    </source>
</evidence>
<protein>
    <recommendedName>
        <fullName evidence="9 10">U6 snRNA-associated Sm-like protein LSm3</fullName>
    </recommendedName>
</protein>
<keyword evidence="6 10" id="KW-0508">mRNA splicing</keyword>
<keyword evidence="7 10" id="KW-0539">Nucleus</keyword>
<dbReference type="Gene3D" id="2.30.30.100">
    <property type="match status" value="1"/>
</dbReference>
<dbReference type="SUPFAM" id="SSF50182">
    <property type="entry name" value="Sm-like ribonucleoproteins"/>
    <property type="match status" value="1"/>
</dbReference>
<dbReference type="CDD" id="cd01730">
    <property type="entry name" value="LSm3"/>
    <property type="match status" value="1"/>
</dbReference>
<dbReference type="InterPro" id="IPR047575">
    <property type="entry name" value="Sm"/>
</dbReference>
<dbReference type="Pfam" id="PF01423">
    <property type="entry name" value="LSM"/>
    <property type="match status" value="1"/>
</dbReference>
<keyword evidence="5 10" id="KW-0694">RNA-binding</keyword>
<dbReference type="EMBL" id="GBBM01003173">
    <property type="protein sequence ID" value="JAC32245.1"/>
    <property type="molecule type" value="mRNA"/>
</dbReference>
<evidence type="ECO:0000256" key="6">
    <source>
        <dbReference type="ARBA" id="ARBA00023187"/>
    </source>
</evidence>
<evidence type="ECO:0000259" key="11">
    <source>
        <dbReference type="PROSITE" id="PS52002"/>
    </source>
</evidence>
<evidence type="ECO:0000256" key="8">
    <source>
        <dbReference type="ARBA" id="ARBA00023274"/>
    </source>
</evidence>
<dbReference type="SMART" id="SM00651">
    <property type="entry name" value="Sm"/>
    <property type="match status" value="1"/>
</dbReference>
<feature type="domain" description="Sm" evidence="11">
    <location>
        <begin position="15"/>
        <end position="100"/>
    </location>
</feature>
<proteinExistence type="evidence at transcript level"/>
<dbReference type="PANTHER" id="PTHR13110">
    <property type="entry name" value="U6 SNRNA-ASSOCIATED SM-LIKE PROTEIN LSM3"/>
    <property type="match status" value="1"/>
</dbReference>
<evidence type="ECO:0000256" key="4">
    <source>
        <dbReference type="ARBA" id="ARBA00022728"/>
    </source>
</evidence>
<dbReference type="InterPro" id="IPR034105">
    <property type="entry name" value="Lsm3"/>
</dbReference>
<dbReference type="GO" id="GO:0046540">
    <property type="term" value="C:U4/U6 x U5 tri-snRNP complex"/>
    <property type="evidence" value="ECO:0007669"/>
    <property type="project" value="UniProtKB-UniRule"/>
</dbReference>
<dbReference type="GO" id="GO:0000398">
    <property type="term" value="P:mRNA splicing, via spliceosome"/>
    <property type="evidence" value="ECO:0007669"/>
    <property type="project" value="UniProtKB-UniRule"/>
</dbReference>
<comment type="subunit">
    <text evidence="10">LSm subunits form a heteromer with a doughnut shape.</text>
</comment>
<evidence type="ECO:0000256" key="1">
    <source>
        <dbReference type="ARBA" id="ARBA00004123"/>
    </source>
</evidence>
<evidence type="ECO:0000256" key="2">
    <source>
        <dbReference type="ARBA" id="ARBA00006850"/>
    </source>
</evidence>
<keyword evidence="4 10" id="KW-0747">Spliceosome</keyword>
<evidence type="ECO:0000256" key="3">
    <source>
        <dbReference type="ARBA" id="ARBA00022664"/>
    </source>
</evidence>
<comment type="subcellular location">
    <subcellularLocation>
        <location evidence="1 10">Nucleus</location>
    </subcellularLocation>
</comment>
<dbReference type="GO" id="GO:0005688">
    <property type="term" value="C:U6 snRNP"/>
    <property type="evidence" value="ECO:0007669"/>
    <property type="project" value="UniProtKB-UniRule"/>
</dbReference>